<dbReference type="KEGG" id="mol:YLM1_1829"/>
<reference evidence="12 13" key="1">
    <citation type="journal article" date="2016" name="Genome Announc.">
        <title>Draft Genome Sequence of the Rumen Methanogen Methanobrevibacter olleyae YLM1.</title>
        <authorList>
            <person name="Kelly W.J."/>
            <person name="Li D."/>
            <person name="Lambie S.C."/>
            <person name="Cox F."/>
            <person name="Attwood G.T."/>
            <person name="Altermann E."/>
            <person name="Leahy S.C."/>
        </authorList>
    </citation>
    <scope>NUCLEOTIDE SEQUENCE [LARGE SCALE GENOMIC DNA]</scope>
    <source>
        <strain evidence="12 13">YLM1</strain>
    </source>
</reference>
<evidence type="ECO:0000256" key="3">
    <source>
        <dbReference type="ARBA" id="ARBA00008737"/>
    </source>
</evidence>
<comment type="similarity">
    <text evidence="3">Belongs to the TrpC family.</text>
</comment>
<keyword evidence="10" id="KW-0456">Lyase</keyword>
<evidence type="ECO:0000256" key="7">
    <source>
        <dbReference type="ARBA" id="ARBA00022793"/>
    </source>
</evidence>
<keyword evidence="6" id="KW-0028">Amino-acid biosynthesis</keyword>
<evidence type="ECO:0000256" key="2">
    <source>
        <dbReference type="ARBA" id="ARBA00004696"/>
    </source>
</evidence>
<dbReference type="PROSITE" id="PS00614">
    <property type="entry name" value="IGPS"/>
    <property type="match status" value="1"/>
</dbReference>
<dbReference type="GO" id="GO:0004425">
    <property type="term" value="F:indole-3-glycerol-phosphate synthase activity"/>
    <property type="evidence" value="ECO:0007669"/>
    <property type="project" value="UniProtKB-EC"/>
</dbReference>
<dbReference type="Proteomes" id="UP000066376">
    <property type="component" value="Chromosome"/>
</dbReference>
<dbReference type="AlphaFoldDB" id="A0A126R2W0"/>
<evidence type="ECO:0000256" key="4">
    <source>
        <dbReference type="ARBA" id="ARBA00012362"/>
    </source>
</evidence>
<dbReference type="CDD" id="cd00331">
    <property type="entry name" value="IGPS"/>
    <property type="match status" value="1"/>
</dbReference>
<dbReference type="EMBL" id="CP014265">
    <property type="protein sequence ID" value="AMK16384.1"/>
    <property type="molecule type" value="Genomic_DNA"/>
</dbReference>
<keyword evidence="9" id="KW-0057">Aromatic amino acid biosynthesis</keyword>
<dbReference type="NCBIfam" id="NF001377">
    <property type="entry name" value="PRK00278.2-4"/>
    <property type="match status" value="1"/>
</dbReference>
<dbReference type="PANTHER" id="PTHR22854">
    <property type="entry name" value="TRYPTOPHAN BIOSYNTHESIS PROTEIN"/>
    <property type="match status" value="1"/>
</dbReference>
<organism evidence="12 13">
    <name type="scientific">Methanobrevibacter olleyae</name>
    <dbReference type="NCBI Taxonomy" id="294671"/>
    <lineage>
        <taxon>Archaea</taxon>
        <taxon>Methanobacteriati</taxon>
        <taxon>Methanobacteriota</taxon>
        <taxon>Methanomada group</taxon>
        <taxon>Methanobacteria</taxon>
        <taxon>Methanobacteriales</taxon>
        <taxon>Methanobacteriaceae</taxon>
        <taxon>Methanobrevibacter</taxon>
    </lineage>
</organism>
<dbReference type="InterPro" id="IPR001468">
    <property type="entry name" value="Indole-3-GlycerolPSynthase_CS"/>
</dbReference>
<dbReference type="InterPro" id="IPR011060">
    <property type="entry name" value="RibuloseP-bd_barrel"/>
</dbReference>
<evidence type="ECO:0000259" key="11">
    <source>
        <dbReference type="Pfam" id="PF00218"/>
    </source>
</evidence>
<evidence type="ECO:0000313" key="12">
    <source>
        <dbReference type="EMBL" id="AMK16384.1"/>
    </source>
</evidence>
<keyword evidence="13" id="KW-1185">Reference proteome</keyword>
<sequence>MILDKITEKTYKRVEKLKKQCSLEEIKQKALSMEITLEGDSAYPFENALKKEGMSYICEIKKASPSKGDIVLEDGFDAVRIGKEYEKAGASAISILTEPYFFKGDNKYLKSVSENVSIPILRKDFVVDEYTIYEAKTIGASAVLLICSILDKETLKNYIELAHSLGLSALVEAHDEEELLTAIDCGARIIGVNNRNLKDFTVDFNNAINLRKLIPKDIIFVCESGVKRKEDIDLLKENNVNVVLIGELLMKSDDKAKMIDYLEGE</sequence>
<dbReference type="Pfam" id="PF00218">
    <property type="entry name" value="IGPS"/>
    <property type="match status" value="1"/>
</dbReference>
<dbReference type="UniPathway" id="UPA00035">
    <property type="reaction ID" value="UER00043"/>
</dbReference>
<evidence type="ECO:0000256" key="10">
    <source>
        <dbReference type="ARBA" id="ARBA00023239"/>
    </source>
</evidence>
<dbReference type="InterPro" id="IPR045186">
    <property type="entry name" value="Indole-3-glycerol_P_synth"/>
</dbReference>
<evidence type="ECO:0000256" key="1">
    <source>
        <dbReference type="ARBA" id="ARBA00001633"/>
    </source>
</evidence>
<dbReference type="SUPFAM" id="SSF51366">
    <property type="entry name" value="Ribulose-phoshate binding barrel"/>
    <property type="match status" value="1"/>
</dbReference>
<dbReference type="GeneID" id="28490142"/>
<dbReference type="EC" id="4.1.1.48" evidence="4"/>
<comment type="catalytic activity">
    <reaction evidence="1">
        <text>1-(2-carboxyphenylamino)-1-deoxy-D-ribulose 5-phosphate + H(+) = (1S,2R)-1-C-(indol-3-yl)glycerol 3-phosphate + CO2 + H2O</text>
        <dbReference type="Rhea" id="RHEA:23476"/>
        <dbReference type="ChEBI" id="CHEBI:15377"/>
        <dbReference type="ChEBI" id="CHEBI:15378"/>
        <dbReference type="ChEBI" id="CHEBI:16526"/>
        <dbReference type="ChEBI" id="CHEBI:58613"/>
        <dbReference type="ChEBI" id="CHEBI:58866"/>
        <dbReference type="EC" id="4.1.1.48"/>
    </reaction>
</comment>
<evidence type="ECO:0000256" key="6">
    <source>
        <dbReference type="ARBA" id="ARBA00022605"/>
    </source>
</evidence>
<dbReference type="GO" id="GO:0000162">
    <property type="term" value="P:L-tryptophan biosynthetic process"/>
    <property type="evidence" value="ECO:0007669"/>
    <property type="project" value="UniProtKB-UniPathway"/>
</dbReference>
<evidence type="ECO:0000313" key="13">
    <source>
        <dbReference type="Proteomes" id="UP000066376"/>
    </source>
</evidence>
<accession>A0A126R2W0</accession>
<comment type="pathway">
    <text evidence="2">Amino-acid biosynthesis; L-tryptophan biosynthesis; L-tryptophan from chorismate: step 4/5.</text>
</comment>
<protein>
    <recommendedName>
        <fullName evidence="5">Indole-3-glycerol phosphate synthase</fullName>
        <ecNumber evidence="4">4.1.1.48</ecNumber>
    </recommendedName>
</protein>
<evidence type="ECO:0000256" key="9">
    <source>
        <dbReference type="ARBA" id="ARBA00023141"/>
    </source>
</evidence>
<dbReference type="PATRIC" id="fig|294671.3.peg.1901"/>
<gene>
    <name evidence="12" type="ORF">YLM1_1829</name>
</gene>
<evidence type="ECO:0000256" key="5">
    <source>
        <dbReference type="ARBA" id="ARBA00018080"/>
    </source>
</evidence>
<dbReference type="HAMAP" id="MF_00134_B">
    <property type="entry name" value="IGPS_B"/>
    <property type="match status" value="1"/>
</dbReference>
<dbReference type="STRING" id="294671.YLM1_1829"/>
<dbReference type="FunFam" id="3.20.20.70:FF:000024">
    <property type="entry name" value="Indole-3-glycerol phosphate synthase"/>
    <property type="match status" value="1"/>
</dbReference>
<dbReference type="Gene3D" id="3.20.20.70">
    <property type="entry name" value="Aldolase class I"/>
    <property type="match status" value="1"/>
</dbReference>
<feature type="domain" description="Indole-3-glycerol phosphate synthase" evidence="11">
    <location>
        <begin position="3"/>
        <end position="260"/>
    </location>
</feature>
<keyword evidence="7" id="KW-0210">Decarboxylase</keyword>
<evidence type="ECO:0000256" key="8">
    <source>
        <dbReference type="ARBA" id="ARBA00022822"/>
    </source>
</evidence>
<dbReference type="InterPro" id="IPR013785">
    <property type="entry name" value="Aldolase_TIM"/>
</dbReference>
<dbReference type="PANTHER" id="PTHR22854:SF2">
    <property type="entry name" value="INDOLE-3-GLYCEROL-PHOSPHATE SYNTHASE"/>
    <property type="match status" value="1"/>
</dbReference>
<dbReference type="InterPro" id="IPR013798">
    <property type="entry name" value="Indole-3-glycerol_P_synth_dom"/>
</dbReference>
<dbReference type="RefSeq" id="WP_067148879.1">
    <property type="nucleotide sequence ID" value="NZ_CP014265.1"/>
</dbReference>
<name>A0A126R2W0_METOL</name>
<keyword evidence="8" id="KW-0822">Tryptophan biosynthesis</keyword>
<proteinExistence type="inferred from homology"/>
<dbReference type="GO" id="GO:0004640">
    <property type="term" value="F:phosphoribosylanthranilate isomerase activity"/>
    <property type="evidence" value="ECO:0007669"/>
    <property type="project" value="TreeGrafter"/>
</dbReference>
<reference evidence="13" key="2">
    <citation type="submission" date="2016-02" db="EMBL/GenBank/DDBJ databases">
        <title>The draft genome sequence of the rumen methanogen Methanobrevibacter olleyae YLM1.</title>
        <authorList>
            <consortium name="New Zealand Agricultural Greenhouse Gas Research Centre/Pastoral Greenhouse Gas Research Consortium"/>
            <person name="Kelly W.J."/>
            <person name="Li D."/>
            <person name="Lambie S.C."/>
            <person name="Attwood G.T."/>
            <person name="Altermann E."/>
            <person name="Leahy S.C."/>
        </authorList>
    </citation>
    <scope>NUCLEOTIDE SEQUENCE [LARGE SCALE GENOMIC DNA]</scope>
    <source>
        <strain evidence="13">YLM1</strain>
    </source>
</reference>